<name>A0A2A5JMS9_PSEO7</name>
<dbReference type="Proteomes" id="UP000228621">
    <property type="component" value="Unassembled WGS sequence"/>
</dbReference>
<dbReference type="NCBIfam" id="TIGR02099">
    <property type="entry name" value="YhdP family protein"/>
    <property type="match status" value="1"/>
</dbReference>
<dbReference type="EMBL" id="NKHF01000077">
    <property type="protein sequence ID" value="PCK30639.1"/>
    <property type="molecule type" value="Genomic_DNA"/>
</dbReference>
<sequence length="1311" mass="143905">MQAKAVCFFCLRKAWQIFAITLVTLAVLVSALKYALPYANDYKSNIEALIQKQLNVDISIGQISASWEGNGPALVLESLSFTDNQNSPISINIAKTSLQLNVLESVRQMQIASNYFVLEGFEADIDLRKLRANEEQGAFEQQSLIESLFLGDVGHFAVQNSRLNITFSSGKTHSLLLKDLVWQNSSSLHEGAGEIALPGFSQGQFNARLSLSGRRLRELAGNIYVSADKVNPVDWLEELITLEYPDLTADINAQLWLGFEQGTLQDITVDIKPSVLTWHEDDTLRTLALDDAQFLLTPDLHGFWIQSSGIQFSRNQIALPPILMEALWHKDNKTFWLENINASLLAELAQLAQFPGRDLLYGMNPNGQLTAAKFSIDSNSAFSAWGVIEDIAFEPYQGIPGIYGTRLELSAADGQFRLNLSAEQSELLSKETFKSNLEIEQLSGDIFIQEKPQHGWLVSSPNLWLSNQDVALATEFSLHLSDDPTLDLYAELSGGRGEIASRYFPVSIMRKSLVDYLEAGIQGGQHQQTQVLLNGPLSHFPFADKQGQFEVKSRLNDVTFGFAPNWPSVTSGDVTLHFENERMDIYAHHGKLVNQTIDEGVVVSIEDLNHADVLTVDILHETDASTLQPFFAKTPLVDPLANILDIVQASGTAKGDVHLAVDLHSGAVNAKGEVYLKDNPVFLAKPGMQLQKVTGVVKFDDDTIEVNNLAATWLDMPLSLDLSGHGDKQNYQVNTKIGLQAAIEQLQPHANGIIDGYFDGSSILNTELVLNFAATGFNYKAKFDSDLRGIASYLPDQFAKPAKQARLLSGTVLGDDISNLITASVDNQLYFNGIIDNDSGAMRNAHLIIGSKDEGLNATGFDITIKQQEVELLPWLPLINRIVKAPRSESGAAFIPALNQVSGSFSKVTVADIPFHDVDIAMAPLNGAMQLKINSKEMRSQVAIPASNSSRPIHINSDYLRLNLPKSEQSPEPSPEKEEDPLDWLLSLPATEFVCADCKVDEYQLDKVSLSLFGDGNRLNISELVVDKKDHKLNASGRFEQGKTSLSGALVSDDFGELTDEFDITSTIKDSRANIEFDLAWQGAPYDMDLPSLGGTITWRLGEGHLAEISDNGARVFSLLSLDSLIRKLRLDFRDVFSKGFFYNSMSGSVQLSNGVAVTEDTKLDGVPADLSIRGYADLNTHEINYDLAVAPQVTSSLPVIMAWAVNPVTGLAALALDKVIHSARVISEINFKITGTMQEPVVTEVDRKSKEVELPKPIVPEEEPAPTSAPTTPKKNNQDELPLHSEPKHSATLKQSKQPSEPQSKEGNNG</sequence>
<comment type="caution">
    <text evidence="3">The sequence shown here is derived from an EMBL/GenBank/DDBJ whole genome shotgun (WGS) entry which is preliminary data.</text>
</comment>
<reference evidence="4" key="1">
    <citation type="journal article" date="2019" name="Genome Announc.">
        <title>Draft Genome Sequence of Pseudoalteromonas piscicida Strain 36Y ROTHPW, an Hypersaline Seawater Isolate from the South Coast of Sonora, Mexico.</title>
        <authorList>
            <person name="Sanchez-Diaz R."/>
            <person name="Molina-Garza Z.J."/>
            <person name="Cruz-Suarez L.E."/>
            <person name="Selvin J."/>
            <person name="Kiran G.S."/>
            <person name="Ibarra-Gamez J.C."/>
            <person name="Gomez-Gil B."/>
            <person name="Galaviz-Silva L."/>
        </authorList>
    </citation>
    <scope>NUCLEOTIDE SEQUENCE [LARGE SCALE GENOMIC DNA]</scope>
    <source>
        <strain evidence="4">36Y_RITHPW</strain>
    </source>
</reference>
<organism evidence="3 4">
    <name type="scientific">Pseudoalteromonas piscicida</name>
    <dbReference type="NCBI Taxonomy" id="43662"/>
    <lineage>
        <taxon>Bacteria</taxon>
        <taxon>Pseudomonadati</taxon>
        <taxon>Pseudomonadota</taxon>
        <taxon>Gammaproteobacteria</taxon>
        <taxon>Alteromonadales</taxon>
        <taxon>Pseudoalteromonadaceae</taxon>
        <taxon>Pseudoalteromonas</taxon>
    </lineage>
</organism>
<keyword evidence="4" id="KW-1185">Reference proteome</keyword>
<evidence type="ECO:0000259" key="2">
    <source>
        <dbReference type="Pfam" id="PF13116"/>
    </source>
</evidence>
<accession>A0A2A5JMS9</accession>
<feature type="compositionally biased region" description="Polar residues" evidence="1">
    <location>
        <begin position="1293"/>
        <end position="1311"/>
    </location>
</feature>
<feature type="compositionally biased region" description="Basic and acidic residues" evidence="1">
    <location>
        <begin position="1277"/>
        <end position="1290"/>
    </location>
</feature>
<dbReference type="InterPro" id="IPR025263">
    <property type="entry name" value="YhdP_central"/>
</dbReference>
<feature type="domain" description="YhdP central" evidence="2">
    <location>
        <begin position="6"/>
        <end position="1243"/>
    </location>
</feature>
<dbReference type="Pfam" id="PF13116">
    <property type="entry name" value="YhdP"/>
    <property type="match status" value="1"/>
</dbReference>
<proteinExistence type="predicted"/>
<dbReference type="OrthoDB" id="9762238at2"/>
<evidence type="ECO:0000256" key="1">
    <source>
        <dbReference type="SAM" id="MobiDB-lite"/>
    </source>
</evidence>
<evidence type="ECO:0000313" key="3">
    <source>
        <dbReference type="EMBL" id="PCK30639.1"/>
    </source>
</evidence>
<feature type="region of interest" description="Disordered" evidence="1">
    <location>
        <begin position="1247"/>
        <end position="1311"/>
    </location>
</feature>
<protein>
    <submittedName>
        <fullName evidence="3">TIGR02099 family protein</fullName>
    </submittedName>
</protein>
<dbReference type="InterPro" id="IPR011836">
    <property type="entry name" value="YhdP"/>
</dbReference>
<dbReference type="PANTHER" id="PTHR38690:SF1">
    <property type="entry name" value="PROTEASE"/>
    <property type="match status" value="1"/>
</dbReference>
<dbReference type="PANTHER" id="PTHR38690">
    <property type="entry name" value="PROTEASE-RELATED"/>
    <property type="match status" value="1"/>
</dbReference>
<evidence type="ECO:0000313" key="4">
    <source>
        <dbReference type="Proteomes" id="UP000228621"/>
    </source>
</evidence>
<dbReference type="RefSeq" id="WP_099643192.1">
    <property type="nucleotide sequence ID" value="NZ_NKHF01000077.1"/>
</dbReference>
<gene>
    <name evidence="3" type="ORF">CEX98_16835</name>
</gene>